<dbReference type="eggNOG" id="ENOG502RPW5">
    <property type="taxonomic scope" value="Eukaryota"/>
</dbReference>
<dbReference type="OrthoDB" id="10248475at2759"/>
<evidence type="ECO:0000256" key="3">
    <source>
        <dbReference type="ARBA" id="ARBA00022833"/>
    </source>
</evidence>
<proteinExistence type="inferred from homology"/>
<comment type="caution">
    <text evidence="6">The sequence shown here is derived from an EMBL/GenBank/DDBJ whole genome shotgun (WGS) entry which is preliminary data.</text>
</comment>
<dbReference type="Proteomes" id="UP000019471">
    <property type="component" value="Unassembled WGS sequence"/>
</dbReference>
<reference evidence="6 7" key="1">
    <citation type="submission" date="2013-03" db="EMBL/GenBank/DDBJ databases">
        <title>The Genome Sequence of Cladophialophora psammophila CBS 110553.</title>
        <authorList>
            <consortium name="The Broad Institute Genomics Platform"/>
            <person name="Cuomo C."/>
            <person name="de Hoog S."/>
            <person name="Gorbushina A."/>
            <person name="Walker B."/>
            <person name="Young S.K."/>
            <person name="Zeng Q."/>
            <person name="Gargeya S."/>
            <person name="Fitzgerald M."/>
            <person name="Haas B."/>
            <person name="Abouelleil A."/>
            <person name="Allen A.W."/>
            <person name="Alvarado L."/>
            <person name="Arachchi H.M."/>
            <person name="Berlin A.M."/>
            <person name="Chapman S.B."/>
            <person name="Gainer-Dewar J."/>
            <person name="Goldberg J."/>
            <person name="Griggs A."/>
            <person name="Gujja S."/>
            <person name="Hansen M."/>
            <person name="Howarth C."/>
            <person name="Imamovic A."/>
            <person name="Ireland A."/>
            <person name="Larimer J."/>
            <person name="McCowan C."/>
            <person name="Murphy C."/>
            <person name="Pearson M."/>
            <person name="Poon T.W."/>
            <person name="Priest M."/>
            <person name="Roberts A."/>
            <person name="Saif S."/>
            <person name="Shea T."/>
            <person name="Sisk P."/>
            <person name="Sykes S."/>
            <person name="Wortman J."/>
            <person name="Nusbaum C."/>
            <person name="Birren B."/>
        </authorList>
    </citation>
    <scope>NUCLEOTIDE SEQUENCE [LARGE SCALE GENOMIC DNA]</scope>
    <source>
        <strain evidence="6 7">CBS 110553</strain>
    </source>
</reference>
<dbReference type="PANTHER" id="PTHR43175:SF3">
    <property type="entry name" value="CARBON DISULFIDE HYDROLASE"/>
    <property type="match status" value="1"/>
</dbReference>
<evidence type="ECO:0000256" key="1">
    <source>
        <dbReference type="ARBA" id="ARBA00006217"/>
    </source>
</evidence>
<dbReference type="Pfam" id="PF00484">
    <property type="entry name" value="Pro_CA"/>
    <property type="match status" value="1"/>
</dbReference>
<feature type="binding site" evidence="4">
    <location>
        <position position="48"/>
    </location>
    <ligand>
        <name>Zn(2+)</name>
        <dbReference type="ChEBI" id="CHEBI:29105"/>
    </ligand>
</feature>
<accession>W9XTV5</accession>
<evidence type="ECO:0000256" key="4">
    <source>
        <dbReference type="PIRSR" id="PIRSR601765-1"/>
    </source>
</evidence>
<name>W9XTV5_9EURO</name>
<gene>
    <name evidence="6" type="ORF">A1O5_03481</name>
</gene>
<dbReference type="GO" id="GO:0004089">
    <property type="term" value="F:carbonate dehydratase activity"/>
    <property type="evidence" value="ECO:0007669"/>
    <property type="project" value="UniProtKB-UniRule"/>
</dbReference>
<dbReference type="EMBL" id="AMGX01000004">
    <property type="protein sequence ID" value="EXJ73719.1"/>
    <property type="molecule type" value="Genomic_DNA"/>
</dbReference>
<comment type="similarity">
    <text evidence="1 5">Belongs to the beta-class carbonic anhydrase family.</text>
</comment>
<evidence type="ECO:0000313" key="6">
    <source>
        <dbReference type="EMBL" id="EXJ73719.1"/>
    </source>
</evidence>
<dbReference type="HOGENOM" id="CLU_084253_1_1_1"/>
<keyword evidence="7" id="KW-1185">Reference proteome</keyword>
<feature type="binding site" evidence="4">
    <location>
        <position position="99"/>
    </location>
    <ligand>
        <name>Zn(2+)</name>
        <dbReference type="ChEBI" id="CHEBI:29105"/>
    </ligand>
</feature>
<keyword evidence="5" id="KW-0456">Lyase</keyword>
<dbReference type="SUPFAM" id="SSF53056">
    <property type="entry name" value="beta-carbonic anhydrase, cab"/>
    <property type="match status" value="1"/>
</dbReference>
<dbReference type="GeneID" id="19188209"/>
<sequence>MESRPLAQFLESNAKFAANYAQPLSLMKMREMWARKGSKGTVILSCSDPRVIPEQFMALGPERPAAVIRNAGGRAMDAMRSVQVLNTITPLGLIIVVHHTDCGTTHVPDSEVQAKIKQMSSLPPETVDTLEFGEIKDLEASIREDVALIKSDPLYGGHAPQVVGLLYEIESGKLRQVE</sequence>
<evidence type="ECO:0000256" key="2">
    <source>
        <dbReference type="ARBA" id="ARBA00022723"/>
    </source>
</evidence>
<comment type="function">
    <text evidence="5">Reversible hydration of carbon dioxide.</text>
</comment>
<dbReference type="STRING" id="1182543.W9XTV5"/>
<dbReference type="InterPro" id="IPR036874">
    <property type="entry name" value="Carbonic_anhydrase_sf"/>
</dbReference>
<dbReference type="Gene3D" id="3.40.1050.10">
    <property type="entry name" value="Carbonic anhydrase"/>
    <property type="match status" value="1"/>
</dbReference>
<organism evidence="6 7">
    <name type="scientific">Cladophialophora psammophila CBS 110553</name>
    <dbReference type="NCBI Taxonomy" id="1182543"/>
    <lineage>
        <taxon>Eukaryota</taxon>
        <taxon>Fungi</taxon>
        <taxon>Dikarya</taxon>
        <taxon>Ascomycota</taxon>
        <taxon>Pezizomycotina</taxon>
        <taxon>Eurotiomycetes</taxon>
        <taxon>Chaetothyriomycetidae</taxon>
        <taxon>Chaetothyriales</taxon>
        <taxon>Herpotrichiellaceae</taxon>
        <taxon>Cladophialophora</taxon>
    </lineage>
</organism>
<protein>
    <recommendedName>
        <fullName evidence="5">Carbonic anhydrase</fullName>
        <ecNumber evidence="5">4.2.1.1</ecNumber>
    </recommendedName>
    <alternativeName>
        <fullName evidence="5">Carbonate dehydratase</fullName>
    </alternativeName>
</protein>
<comment type="cofactor">
    <cofactor evidence="4">
        <name>Zn(2+)</name>
        <dbReference type="ChEBI" id="CHEBI:29105"/>
    </cofactor>
    <text evidence="4">Binds 1 zinc ion per subunit.</text>
</comment>
<evidence type="ECO:0000313" key="7">
    <source>
        <dbReference type="Proteomes" id="UP000019471"/>
    </source>
</evidence>
<dbReference type="GO" id="GO:0008270">
    <property type="term" value="F:zinc ion binding"/>
    <property type="evidence" value="ECO:0007669"/>
    <property type="project" value="UniProtKB-UniRule"/>
</dbReference>
<evidence type="ECO:0000256" key="5">
    <source>
        <dbReference type="RuleBase" id="RU003956"/>
    </source>
</evidence>
<feature type="binding site" evidence="4">
    <location>
        <position position="46"/>
    </location>
    <ligand>
        <name>Zn(2+)</name>
        <dbReference type="ChEBI" id="CHEBI:29105"/>
    </ligand>
</feature>
<dbReference type="SMART" id="SM00947">
    <property type="entry name" value="Pro_CA"/>
    <property type="match status" value="1"/>
</dbReference>
<keyword evidence="3 4" id="KW-0862">Zinc</keyword>
<dbReference type="AlphaFoldDB" id="W9XTV5"/>
<comment type="catalytic activity">
    <reaction evidence="5">
        <text>hydrogencarbonate + H(+) = CO2 + H2O</text>
        <dbReference type="Rhea" id="RHEA:10748"/>
        <dbReference type="ChEBI" id="CHEBI:15377"/>
        <dbReference type="ChEBI" id="CHEBI:15378"/>
        <dbReference type="ChEBI" id="CHEBI:16526"/>
        <dbReference type="ChEBI" id="CHEBI:17544"/>
        <dbReference type="EC" id="4.2.1.1"/>
    </reaction>
</comment>
<dbReference type="RefSeq" id="XP_007742282.1">
    <property type="nucleotide sequence ID" value="XM_007744092.1"/>
</dbReference>
<dbReference type="PANTHER" id="PTHR43175">
    <property type="entry name" value="CARBONIC ANHYDRASE"/>
    <property type="match status" value="1"/>
</dbReference>
<dbReference type="InterPro" id="IPR001765">
    <property type="entry name" value="Carbonic_anhydrase"/>
</dbReference>
<keyword evidence="2 4" id="KW-0479">Metal-binding</keyword>
<dbReference type="EC" id="4.2.1.1" evidence="5"/>
<feature type="binding site" evidence="4">
    <location>
        <position position="102"/>
    </location>
    <ligand>
        <name>Zn(2+)</name>
        <dbReference type="ChEBI" id="CHEBI:29105"/>
    </ligand>
</feature>